<evidence type="ECO:0000313" key="4">
    <source>
        <dbReference type="EMBL" id="GBB97691.1"/>
    </source>
</evidence>
<dbReference type="PANTHER" id="PTHR46093:SF18">
    <property type="entry name" value="FIBRONECTIN TYPE-III DOMAIN-CONTAINING PROTEIN"/>
    <property type="match status" value="1"/>
</dbReference>
<evidence type="ECO:0000256" key="1">
    <source>
        <dbReference type="ARBA" id="ARBA00022441"/>
    </source>
</evidence>
<keyword evidence="1" id="KW-0880">Kelch repeat</keyword>
<evidence type="ECO:0008006" key="6">
    <source>
        <dbReference type="Google" id="ProtNLM"/>
    </source>
</evidence>
<evidence type="ECO:0000256" key="2">
    <source>
        <dbReference type="ARBA" id="ARBA00022737"/>
    </source>
</evidence>
<sequence>MGHTATLIDNKLYILGGSSGEDDVGKDFFYIDFSVPVNTKNIQLNDLSSINTVPSHFGAGSGRGGANNNTLFIGGPVGNLTVDKIELVYAFDLQSNSWSVPKITGEPPFDLFAADSAVIDSNGMMYFWDGIVQNVNIIDTVNLIWKKGSAVGASKGGLGSASTLLPDNKIIYMGKKVNSVTLHDYNTIYYYLICRLSLLLGGGDNSVLMNQVYIYDTVNNNWSAKTTSGNAPFNRQDFSAVLGLDGQRVIIFGGIDIGGTIDTPKNPLYELNLINFEWNIPNTSGTTPSSRNQHRANVIGNYMVISFGSFFSISGDESDILLLDISNVNEYVWTNDFKPSPSSLVTTSGSVPMKPPPSLSPISGAQQQPENISNITGGVIGFLVGGASLSLIGIFLYKWNKNRNKNETISYNNNQANNIQTGRKDYYPGQELPPPVINKNINESNYYNNQVNNNQAGRDGYHPGQEIVQPPTSVSVIDKRPIANNDEIQELKQEIQNLKEIIIQNNKQATNSMSNN</sequence>
<dbReference type="SUPFAM" id="SSF50965">
    <property type="entry name" value="Galactose oxidase, central domain"/>
    <property type="match status" value="1"/>
</dbReference>
<protein>
    <recommendedName>
        <fullName evidence="6">Galactose oxidase</fullName>
    </recommendedName>
</protein>
<dbReference type="AlphaFoldDB" id="A0A2Z6RM14"/>
<keyword evidence="2" id="KW-0677">Repeat</keyword>
<dbReference type="Gene3D" id="2.120.10.80">
    <property type="entry name" value="Kelch-type beta propeller"/>
    <property type="match status" value="2"/>
</dbReference>
<dbReference type="InterPro" id="IPR015915">
    <property type="entry name" value="Kelch-typ_b-propeller"/>
</dbReference>
<reference evidence="4 5" key="1">
    <citation type="submission" date="2017-11" db="EMBL/GenBank/DDBJ databases">
        <title>The genome of Rhizophagus clarus HR1 reveals common genetic basis of auxotrophy among arbuscular mycorrhizal fungi.</title>
        <authorList>
            <person name="Kobayashi Y."/>
        </authorList>
    </citation>
    <scope>NUCLEOTIDE SEQUENCE [LARGE SCALE GENOMIC DNA]</scope>
    <source>
        <strain evidence="4 5">HR1</strain>
    </source>
</reference>
<dbReference type="SUPFAM" id="SSF117281">
    <property type="entry name" value="Kelch motif"/>
    <property type="match status" value="1"/>
</dbReference>
<keyword evidence="3" id="KW-1133">Transmembrane helix</keyword>
<proteinExistence type="predicted"/>
<dbReference type="EMBL" id="BEXD01002269">
    <property type="protein sequence ID" value="GBB97691.1"/>
    <property type="molecule type" value="Genomic_DNA"/>
</dbReference>
<gene>
    <name evidence="4" type="ORF">RclHR1_03040008</name>
</gene>
<keyword evidence="3" id="KW-0812">Transmembrane</keyword>
<dbReference type="PANTHER" id="PTHR46093">
    <property type="entry name" value="ACYL-COA-BINDING DOMAIN-CONTAINING PROTEIN 5"/>
    <property type="match status" value="1"/>
</dbReference>
<evidence type="ECO:0000256" key="3">
    <source>
        <dbReference type="SAM" id="Phobius"/>
    </source>
</evidence>
<feature type="transmembrane region" description="Helical" evidence="3">
    <location>
        <begin position="375"/>
        <end position="397"/>
    </location>
</feature>
<keyword evidence="3" id="KW-0472">Membrane</keyword>
<name>A0A2Z6RM14_9GLOM</name>
<dbReference type="Proteomes" id="UP000247702">
    <property type="component" value="Unassembled WGS sequence"/>
</dbReference>
<evidence type="ECO:0000313" key="5">
    <source>
        <dbReference type="Proteomes" id="UP000247702"/>
    </source>
</evidence>
<dbReference type="Pfam" id="PF24681">
    <property type="entry name" value="Kelch_KLHDC2_KLHL20_DRC7"/>
    <property type="match status" value="1"/>
</dbReference>
<organism evidence="4 5">
    <name type="scientific">Rhizophagus clarus</name>
    <dbReference type="NCBI Taxonomy" id="94130"/>
    <lineage>
        <taxon>Eukaryota</taxon>
        <taxon>Fungi</taxon>
        <taxon>Fungi incertae sedis</taxon>
        <taxon>Mucoromycota</taxon>
        <taxon>Glomeromycotina</taxon>
        <taxon>Glomeromycetes</taxon>
        <taxon>Glomerales</taxon>
        <taxon>Glomeraceae</taxon>
        <taxon>Rhizophagus</taxon>
    </lineage>
</organism>
<comment type="caution">
    <text evidence="4">The sequence shown here is derived from an EMBL/GenBank/DDBJ whole genome shotgun (WGS) entry which is preliminary data.</text>
</comment>
<dbReference type="InterPro" id="IPR011043">
    <property type="entry name" value="Gal_Oxase/kelch_b-propeller"/>
</dbReference>
<accession>A0A2Z6RM14</accession>
<keyword evidence="5" id="KW-1185">Reference proteome</keyword>